<feature type="compositionally biased region" description="Basic and acidic residues" evidence="1">
    <location>
        <begin position="49"/>
        <end position="76"/>
    </location>
</feature>
<organism evidence="2 3">
    <name type="scientific">Pogonophryne albipinna</name>
    <dbReference type="NCBI Taxonomy" id="1090488"/>
    <lineage>
        <taxon>Eukaryota</taxon>
        <taxon>Metazoa</taxon>
        <taxon>Chordata</taxon>
        <taxon>Craniata</taxon>
        <taxon>Vertebrata</taxon>
        <taxon>Euteleostomi</taxon>
        <taxon>Actinopterygii</taxon>
        <taxon>Neopterygii</taxon>
        <taxon>Teleostei</taxon>
        <taxon>Neoteleostei</taxon>
        <taxon>Acanthomorphata</taxon>
        <taxon>Eupercaria</taxon>
        <taxon>Perciformes</taxon>
        <taxon>Notothenioidei</taxon>
        <taxon>Pogonophryne</taxon>
    </lineage>
</organism>
<proteinExistence type="predicted"/>
<protein>
    <submittedName>
        <fullName evidence="2">Uncharacterized protein</fullName>
    </submittedName>
</protein>
<gene>
    <name evidence="2" type="ORF">JOQ06_001425</name>
</gene>
<dbReference type="Proteomes" id="UP001219934">
    <property type="component" value="Unassembled WGS sequence"/>
</dbReference>
<reference evidence="2" key="1">
    <citation type="submission" date="2022-11" db="EMBL/GenBank/DDBJ databases">
        <title>Chromosome-level genome of Pogonophryne albipinna.</title>
        <authorList>
            <person name="Jo E."/>
        </authorList>
    </citation>
    <scope>NUCLEOTIDE SEQUENCE</scope>
    <source>
        <strain evidence="2">SGF0006</strain>
        <tissue evidence="2">Muscle</tissue>
    </source>
</reference>
<sequence>MTIISIVLLEHFAILLNRRDGQLEYRRREAFKKHEQQAQQHFQHQLRRRREEELQRQAEQQAEARQESEHRADAQHQHHHDKASGARQGTSPRDPALSWGTTT</sequence>
<keyword evidence="3" id="KW-1185">Reference proteome</keyword>
<dbReference type="EMBL" id="JAPTMU010000010">
    <property type="protein sequence ID" value="KAJ4936839.1"/>
    <property type="molecule type" value="Genomic_DNA"/>
</dbReference>
<evidence type="ECO:0000256" key="1">
    <source>
        <dbReference type="SAM" id="MobiDB-lite"/>
    </source>
</evidence>
<dbReference type="AlphaFoldDB" id="A0AAD6B5F3"/>
<feature type="region of interest" description="Disordered" evidence="1">
    <location>
        <begin position="31"/>
        <end position="103"/>
    </location>
</feature>
<name>A0AAD6B5F3_9TELE</name>
<accession>A0AAD6B5F3</accession>
<evidence type="ECO:0000313" key="2">
    <source>
        <dbReference type="EMBL" id="KAJ4936839.1"/>
    </source>
</evidence>
<comment type="caution">
    <text evidence="2">The sequence shown here is derived from an EMBL/GenBank/DDBJ whole genome shotgun (WGS) entry which is preliminary data.</text>
</comment>
<evidence type="ECO:0000313" key="3">
    <source>
        <dbReference type="Proteomes" id="UP001219934"/>
    </source>
</evidence>